<reference evidence="1" key="1">
    <citation type="journal article" date="2021" name="PeerJ">
        <title>Extensive microbial diversity within the chicken gut microbiome revealed by metagenomics and culture.</title>
        <authorList>
            <person name="Gilroy R."/>
            <person name="Ravi A."/>
            <person name="Getino M."/>
            <person name="Pursley I."/>
            <person name="Horton D.L."/>
            <person name="Alikhan N.F."/>
            <person name="Baker D."/>
            <person name="Gharbi K."/>
            <person name="Hall N."/>
            <person name="Watson M."/>
            <person name="Adriaenssens E.M."/>
            <person name="Foster-Nyarko E."/>
            <person name="Jarju S."/>
            <person name="Secka A."/>
            <person name="Antonio M."/>
            <person name="Oren A."/>
            <person name="Chaudhuri R.R."/>
            <person name="La Ragione R."/>
            <person name="Hildebrand F."/>
            <person name="Pallen M.J."/>
        </authorList>
    </citation>
    <scope>NUCLEOTIDE SEQUENCE</scope>
    <source>
        <strain evidence="1">CHK33-7979</strain>
    </source>
</reference>
<gene>
    <name evidence="1" type="ORF">H9826_09580</name>
</gene>
<protein>
    <submittedName>
        <fullName evidence="1">Uncharacterized protein</fullName>
    </submittedName>
</protein>
<dbReference type="AlphaFoldDB" id="A0A9D2CF29"/>
<sequence>MVIPIQIDSIEELYSLQQLACDVDEPVYVHSPDGSIMVDARSSLGLFTLDFTKPVNIVTDSAYVLRKLGVHAGARA</sequence>
<name>A0A9D2CF29_9FIRM</name>
<evidence type="ECO:0000313" key="1">
    <source>
        <dbReference type="EMBL" id="HIY74203.1"/>
    </source>
</evidence>
<dbReference type="Proteomes" id="UP000886824">
    <property type="component" value="Unassembled WGS sequence"/>
</dbReference>
<dbReference type="EMBL" id="DXCX01000098">
    <property type="protein sequence ID" value="HIY74203.1"/>
    <property type="molecule type" value="Genomic_DNA"/>
</dbReference>
<comment type="caution">
    <text evidence="1">The sequence shown here is derived from an EMBL/GenBank/DDBJ whole genome shotgun (WGS) entry which is preliminary data.</text>
</comment>
<accession>A0A9D2CF29</accession>
<proteinExistence type="predicted"/>
<evidence type="ECO:0000313" key="2">
    <source>
        <dbReference type="Proteomes" id="UP000886824"/>
    </source>
</evidence>
<organism evidence="1 2">
    <name type="scientific">Candidatus Intestinimonas merdavium</name>
    <dbReference type="NCBI Taxonomy" id="2838622"/>
    <lineage>
        <taxon>Bacteria</taxon>
        <taxon>Bacillati</taxon>
        <taxon>Bacillota</taxon>
        <taxon>Clostridia</taxon>
        <taxon>Eubacteriales</taxon>
        <taxon>Intestinimonas</taxon>
    </lineage>
</organism>
<reference evidence="1" key="2">
    <citation type="submission" date="2021-04" db="EMBL/GenBank/DDBJ databases">
        <authorList>
            <person name="Gilroy R."/>
        </authorList>
    </citation>
    <scope>NUCLEOTIDE SEQUENCE</scope>
    <source>
        <strain evidence="1">CHK33-7979</strain>
    </source>
</reference>